<dbReference type="InterPro" id="IPR013320">
    <property type="entry name" value="ConA-like_dom_sf"/>
</dbReference>
<feature type="domain" description="Alpha-L-arabinofuranosidase C-terminal" evidence="7">
    <location>
        <begin position="462"/>
        <end position="801"/>
    </location>
</feature>
<evidence type="ECO:0000256" key="5">
    <source>
        <dbReference type="ARBA" id="ARBA00022801"/>
    </source>
</evidence>
<dbReference type="Pfam" id="PF22848">
    <property type="entry name" value="ASD1_dom"/>
    <property type="match status" value="1"/>
</dbReference>
<dbReference type="InterPro" id="IPR003305">
    <property type="entry name" value="CenC_carb-bd"/>
</dbReference>
<dbReference type="Proteomes" id="UP000315750">
    <property type="component" value="Chromosome"/>
</dbReference>
<dbReference type="Gene3D" id="3.20.20.80">
    <property type="entry name" value="Glycosidases"/>
    <property type="match status" value="1"/>
</dbReference>
<dbReference type="AlphaFoldDB" id="A0A518ALC6"/>
<dbReference type="GO" id="GO:0046373">
    <property type="term" value="P:L-arabinose metabolic process"/>
    <property type="evidence" value="ECO:0007669"/>
    <property type="project" value="InterPro"/>
</dbReference>
<keyword evidence="5 8" id="KW-0378">Hydrolase</keyword>
<dbReference type="PANTHER" id="PTHR31776:SF26">
    <property type="entry name" value="SECRETED ARABINOSIDASE"/>
    <property type="match status" value="1"/>
</dbReference>
<keyword evidence="8" id="KW-0326">Glycosidase</keyword>
<evidence type="ECO:0000259" key="7">
    <source>
        <dbReference type="SMART" id="SM00813"/>
    </source>
</evidence>
<dbReference type="Pfam" id="PF02018">
    <property type="entry name" value="CBM_4_9"/>
    <property type="match status" value="1"/>
</dbReference>
<feature type="signal peptide" evidence="6">
    <location>
        <begin position="1"/>
        <end position="28"/>
    </location>
</feature>
<dbReference type="PANTHER" id="PTHR31776">
    <property type="entry name" value="ALPHA-L-ARABINOFURANOSIDASE 1"/>
    <property type="match status" value="1"/>
</dbReference>
<evidence type="ECO:0000256" key="6">
    <source>
        <dbReference type="SAM" id="SignalP"/>
    </source>
</evidence>
<dbReference type="SMART" id="SM00813">
    <property type="entry name" value="Alpha-L-AF_C"/>
    <property type="match status" value="1"/>
</dbReference>
<keyword evidence="4 6" id="KW-0732">Signal</keyword>
<reference evidence="8 9" key="1">
    <citation type="submission" date="2019-02" db="EMBL/GenBank/DDBJ databases">
        <title>Deep-cultivation of Planctomycetes and their phenomic and genomic characterization uncovers novel biology.</title>
        <authorList>
            <person name="Wiegand S."/>
            <person name="Jogler M."/>
            <person name="Boedeker C."/>
            <person name="Pinto D."/>
            <person name="Vollmers J."/>
            <person name="Rivas-Marin E."/>
            <person name="Kohn T."/>
            <person name="Peeters S.H."/>
            <person name="Heuer A."/>
            <person name="Rast P."/>
            <person name="Oberbeckmann S."/>
            <person name="Bunk B."/>
            <person name="Jeske O."/>
            <person name="Meyerdierks A."/>
            <person name="Storesund J.E."/>
            <person name="Kallscheuer N."/>
            <person name="Luecker S."/>
            <person name="Lage O.M."/>
            <person name="Pohl T."/>
            <person name="Merkel B.J."/>
            <person name="Hornburger P."/>
            <person name="Mueller R.-W."/>
            <person name="Bruemmer F."/>
            <person name="Labrenz M."/>
            <person name="Spormann A.M."/>
            <person name="Op den Camp H."/>
            <person name="Overmann J."/>
            <person name="Amann R."/>
            <person name="Jetten M.S.M."/>
            <person name="Mascher T."/>
            <person name="Medema M.H."/>
            <person name="Devos D.P."/>
            <person name="Kaster A.-K."/>
            <person name="Ovreas L."/>
            <person name="Rohde M."/>
            <person name="Galperin M.Y."/>
            <person name="Jogler C."/>
        </authorList>
    </citation>
    <scope>NUCLEOTIDE SEQUENCE [LARGE SCALE GENOMIC DNA]</scope>
    <source>
        <strain evidence="8 9">Pan181</strain>
    </source>
</reference>
<dbReference type="InterPro" id="IPR017853">
    <property type="entry name" value="GH"/>
</dbReference>
<evidence type="ECO:0000256" key="1">
    <source>
        <dbReference type="ARBA" id="ARBA00001462"/>
    </source>
</evidence>
<dbReference type="Gene3D" id="2.60.120.260">
    <property type="entry name" value="Galactose-binding domain-like"/>
    <property type="match status" value="1"/>
</dbReference>
<dbReference type="InterPro" id="IPR055235">
    <property type="entry name" value="ASD1_cat"/>
</dbReference>
<evidence type="ECO:0000313" key="8">
    <source>
        <dbReference type="EMBL" id="QDU55511.1"/>
    </source>
</evidence>
<dbReference type="SUPFAM" id="SSF51011">
    <property type="entry name" value="Glycosyl hydrolase domain"/>
    <property type="match status" value="1"/>
</dbReference>
<organism evidence="8 9">
    <name type="scientific">Aeoliella mucimassa</name>
    <dbReference type="NCBI Taxonomy" id="2527972"/>
    <lineage>
        <taxon>Bacteria</taxon>
        <taxon>Pseudomonadati</taxon>
        <taxon>Planctomycetota</taxon>
        <taxon>Planctomycetia</taxon>
        <taxon>Pirellulales</taxon>
        <taxon>Lacipirellulaceae</taxon>
        <taxon>Aeoliella</taxon>
    </lineage>
</organism>
<dbReference type="EC" id="3.2.1.55" evidence="3"/>
<accession>A0A518ALC6</accession>
<dbReference type="GO" id="GO:0046556">
    <property type="term" value="F:alpha-L-arabinofuranosidase activity"/>
    <property type="evidence" value="ECO:0007669"/>
    <property type="project" value="UniProtKB-EC"/>
</dbReference>
<proteinExistence type="inferred from homology"/>
<feature type="chain" id="PRO_5021964639" description="non-reducing end alpha-L-arabinofuranosidase" evidence="6">
    <location>
        <begin position="29"/>
        <end position="810"/>
    </location>
</feature>
<evidence type="ECO:0000256" key="4">
    <source>
        <dbReference type="ARBA" id="ARBA00022729"/>
    </source>
</evidence>
<dbReference type="Pfam" id="PF06964">
    <property type="entry name" value="Alpha-L-AF_C"/>
    <property type="match status" value="1"/>
</dbReference>
<name>A0A518ALC6_9BACT</name>
<dbReference type="SUPFAM" id="SSF51445">
    <property type="entry name" value="(Trans)glycosidases"/>
    <property type="match status" value="1"/>
</dbReference>
<comment type="similarity">
    <text evidence="2">Belongs to the glycosyl hydrolase 51 family.</text>
</comment>
<sequence precursor="true">MLGKLTNRLLLGVAACVLATGSVSQSLAVEAEVHVHLDRPSVELSPVLYGLFFEDINYAADGGLYAELVQNRSFEYYPLSNNRRLHPLSAWERVQRDGGTAKLAVVDEAPLNDKNTHYVNIALDGTGTAGIANSGFAGIVLEKDAKYDFSVYARRTEDADKAINVQLVKDDGSVLAEGSIDAVSAEWKKYELTLTASDDATKAKLVVTTTGGGVLSLDMVSLFPQETFKGRKNGMRKDLGQALAELNPKFLRFPGGCIAHGSGLANAYRWKDTVGDVAERKPNWNRWGYHQSYGLGYFEYMQLCEDIGATPLPVVPVGVACGFTRPFDKVPMEDLHIWVDDALDLIEFANGPVESEWGKLRAEMGHPEPFNLEYVCLGNEEHDTPEVRERFPYFVAAIRERYPDIKIVGTSGLGEGIPLYDLMTREQVYSSDEHYYMNPNWYLSNTRRFDSFDRNKPKIFVGEYASEGNSMFNAMAEAAYLTGIERNADIVDMTCYAPLLAKYNYTQWPKADLIWFDNTQVVRTPNYYVQQMFATNKGDVYLDNSVEMARNVVDKRYAGRVGIGTWLTTIEVESAKLNGKPLNFADWEVLGGDYDNTKSAYFQRDVRAEPAMSLAPESADGSKTVYEVRARKTGGEEGFLLAFGYDDGHYYWWNIGGWGNTQHGIEVRQNGQSTDRLVTTRGSIESNRWYDLKVELDGGRIRCYIDGKLIHDFQAMSPELCVSPTMDRSNSEVMVKLVNPSDEPVETTVVLQGGRLADEATLTTIDGPAGAVNTRESEAVQPVVTELKAARTMKLELPPISVQVLKVKLK</sequence>
<dbReference type="InterPro" id="IPR010720">
    <property type="entry name" value="Alpha-L-AF_C"/>
</dbReference>
<gene>
    <name evidence="8" type="ORF">Pan181_17010</name>
</gene>
<protein>
    <recommendedName>
        <fullName evidence="3">non-reducing end alpha-L-arabinofuranosidase</fullName>
        <ecNumber evidence="3">3.2.1.55</ecNumber>
    </recommendedName>
</protein>
<dbReference type="Gene3D" id="2.60.120.560">
    <property type="entry name" value="Exo-inulinase, domain 1"/>
    <property type="match status" value="1"/>
</dbReference>
<evidence type="ECO:0000256" key="2">
    <source>
        <dbReference type="ARBA" id="ARBA00007186"/>
    </source>
</evidence>
<dbReference type="InterPro" id="IPR051563">
    <property type="entry name" value="Glycosyl_Hydrolase_51"/>
</dbReference>
<keyword evidence="9" id="KW-1185">Reference proteome</keyword>
<evidence type="ECO:0000313" key="9">
    <source>
        <dbReference type="Proteomes" id="UP000315750"/>
    </source>
</evidence>
<dbReference type="RefSeq" id="WP_197529036.1">
    <property type="nucleotide sequence ID" value="NZ_CP036278.1"/>
</dbReference>
<comment type="catalytic activity">
    <reaction evidence="1">
        <text>Hydrolysis of terminal non-reducing alpha-L-arabinofuranoside residues in alpha-L-arabinosides.</text>
        <dbReference type="EC" id="3.2.1.55"/>
    </reaction>
</comment>
<dbReference type="SUPFAM" id="SSF49899">
    <property type="entry name" value="Concanavalin A-like lectins/glucanases"/>
    <property type="match status" value="1"/>
</dbReference>
<dbReference type="InterPro" id="IPR008979">
    <property type="entry name" value="Galactose-bd-like_sf"/>
</dbReference>
<dbReference type="SUPFAM" id="SSF49785">
    <property type="entry name" value="Galactose-binding domain-like"/>
    <property type="match status" value="1"/>
</dbReference>
<dbReference type="KEGG" id="amuc:Pan181_17010"/>
<evidence type="ECO:0000256" key="3">
    <source>
        <dbReference type="ARBA" id="ARBA00012670"/>
    </source>
</evidence>
<dbReference type="EMBL" id="CP036278">
    <property type="protein sequence ID" value="QDU55511.1"/>
    <property type="molecule type" value="Genomic_DNA"/>
</dbReference>